<keyword evidence="2" id="KW-0472">Membrane</keyword>
<keyword evidence="2" id="KW-0812">Transmembrane</keyword>
<keyword evidence="6" id="KW-1185">Reference proteome</keyword>
<feature type="region of interest" description="Disordered" evidence="1">
    <location>
        <begin position="40"/>
        <end position="103"/>
    </location>
</feature>
<feature type="compositionally biased region" description="Polar residues" evidence="1">
    <location>
        <begin position="56"/>
        <end position="67"/>
    </location>
</feature>
<feature type="domain" description="DUF7137" evidence="4">
    <location>
        <begin position="114"/>
        <end position="250"/>
    </location>
</feature>
<reference evidence="5 6" key="1">
    <citation type="submission" date="2024-01" db="EMBL/GenBank/DDBJ databases">
        <authorList>
            <person name="Allen C."/>
            <person name="Tagirdzhanova G."/>
        </authorList>
    </citation>
    <scope>NUCLEOTIDE SEQUENCE [LARGE SCALE GENOMIC DNA]</scope>
</reference>
<evidence type="ECO:0000256" key="2">
    <source>
        <dbReference type="SAM" id="Phobius"/>
    </source>
</evidence>
<dbReference type="Pfam" id="PF23585">
    <property type="entry name" value="DUF7137"/>
    <property type="match status" value="1"/>
</dbReference>
<protein>
    <recommendedName>
        <fullName evidence="4">DUF7137 domain-containing protein</fullName>
    </recommendedName>
</protein>
<dbReference type="PANTHER" id="PTHR42028:SF1">
    <property type="entry name" value="YALI0E30657P"/>
    <property type="match status" value="1"/>
</dbReference>
<dbReference type="InterPro" id="IPR055561">
    <property type="entry name" value="DUF7137"/>
</dbReference>
<keyword evidence="2" id="KW-1133">Transmembrane helix</keyword>
<dbReference type="Proteomes" id="UP001642405">
    <property type="component" value="Unassembled WGS sequence"/>
</dbReference>
<organism evidence="5 6">
    <name type="scientific">Sporothrix curviconia</name>
    <dbReference type="NCBI Taxonomy" id="1260050"/>
    <lineage>
        <taxon>Eukaryota</taxon>
        <taxon>Fungi</taxon>
        <taxon>Dikarya</taxon>
        <taxon>Ascomycota</taxon>
        <taxon>Pezizomycotina</taxon>
        <taxon>Sordariomycetes</taxon>
        <taxon>Sordariomycetidae</taxon>
        <taxon>Ophiostomatales</taxon>
        <taxon>Ophiostomataceae</taxon>
        <taxon>Sporothrix</taxon>
    </lineage>
</organism>
<feature type="compositionally biased region" description="Low complexity" evidence="1">
    <location>
        <begin position="40"/>
        <end position="55"/>
    </location>
</feature>
<name>A0ABP0BGX4_9PEZI</name>
<feature type="chain" id="PRO_5045123199" description="DUF7137 domain-containing protein" evidence="3">
    <location>
        <begin position="24"/>
        <end position="288"/>
    </location>
</feature>
<gene>
    <name evidence="5" type="ORF">SCUCBS95973_003632</name>
</gene>
<evidence type="ECO:0000313" key="5">
    <source>
        <dbReference type="EMBL" id="CAK7218877.1"/>
    </source>
</evidence>
<feature type="signal peptide" evidence="3">
    <location>
        <begin position="1"/>
        <end position="23"/>
    </location>
</feature>
<evidence type="ECO:0000313" key="6">
    <source>
        <dbReference type="Proteomes" id="UP001642405"/>
    </source>
</evidence>
<feature type="compositionally biased region" description="Low complexity" evidence="1">
    <location>
        <begin position="68"/>
        <end position="103"/>
    </location>
</feature>
<dbReference type="PANTHER" id="PTHR42028">
    <property type="entry name" value="CHROMOSOME 1, WHOLE GENOME SHOTGUN SEQUENCE"/>
    <property type="match status" value="1"/>
</dbReference>
<dbReference type="EMBL" id="CAWUHB010000016">
    <property type="protein sequence ID" value="CAK7218877.1"/>
    <property type="molecule type" value="Genomic_DNA"/>
</dbReference>
<sequence>MKPSQTFGHLAAAILSMSSVSSAFSWPNLDALIVRADATKTSATSAEKTASPTSADNTFNLNTGAQVTSTATGKTTGKTTTGKTTTTATGTGKGSSSDSDKTSAATHTTYNAADPAGGVVMLTPATTADLELYKIGDYVTWGWNYTDLQATPTAIDVLASCSFATRTWTLTQNMTFETLGSYTWDTGAFQSSNIASPLLTEEYTLIIYDADSSVSATAEAGYLGTYDGFTFGMYAPQSYTPLADGWTCATCSGALSDTERRALGFALTMSIITVFSFTWFVTGIRVTL</sequence>
<evidence type="ECO:0000256" key="3">
    <source>
        <dbReference type="SAM" id="SignalP"/>
    </source>
</evidence>
<feature type="transmembrane region" description="Helical" evidence="2">
    <location>
        <begin position="262"/>
        <end position="282"/>
    </location>
</feature>
<evidence type="ECO:0000256" key="1">
    <source>
        <dbReference type="SAM" id="MobiDB-lite"/>
    </source>
</evidence>
<evidence type="ECO:0000259" key="4">
    <source>
        <dbReference type="Pfam" id="PF23585"/>
    </source>
</evidence>
<accession>A0ABP0BGX4</accession>
<comment type="caution">
    <text evidence="5">The sequence shown here is derived from an EMBL/GenBank/DDBJ whole genome shotgun (WGS) entry which is preliminary data.</text>
</comment>
<keyword evidence="3" id="KW-0732">Signal</keyword>
<proteinExistence type="predicted"/>